<sequence>MKADAVTLFHGLIIDPVEDSSSDNLSGLAELLSLREDAGLDVRLGTFPSGRFSPDAPPATVLQLEASGSVEDVAPVARSAAAFAIFPDIGVPSPSVGARTHQLLEGTVGVLVRPLDELRLSGRTLPERPASPAGG</sequence>
<evidence type="ECO:0000313" key="2">
    <source>
        <dbReference type="Proteomes" id="UP000501452"/>
    </source>
</evidence>
<accession>A0A6G8QG28</accession>
<proteinExistence type="predicted"/>
<reference evidence="1 2" key="1">
    <citation type="submission" date="2019-10" db="EMBL/GenBank/DDBJ databases">
        <title>Rubrobacter sp nov SCSIO 52090 isolated from a deep-sea sediment in the South China Sea.</title>
        <authorList>
            <person name="Chen R.W."/>
        </authorList>
    </citation>
    <scope>NUCLEOTIDE SEQUENCE [LARGE SCALE GENOMIC DNA]</scope>
    <source>
        <strain evidence="1 2">SCSIO 52909</strain>
        <plasmid evidence="1 2">unnamed1</plasmid>
    </source>
</reference>
<geneLocation type="plasmid" evidence="1 2">
    <name>unnamed1</name>
</geneLocation>
<dbReference type="EMBL" id="CP045120">
    <property type="protein sequence ID" value="QIN85454.1"/>
    <property type="molecule type" value="Genomic_DNA"/>
</dbReference>
<dbReference type="KEGG" id="rub:GBA63_22395"/>
<gene>
    <name evidence="1" type="ORF">GBA63_22395</name>
</gene>
<evidence type="ECO:0000313" key="1">
    <source>
        <dbReference type="EMBL" id="QIN85454.1"/>
    </source>
</evidence>
<organism evidence="1 2">
    <name type="scientific">Rubrobacter tropicus</name>
    <dbReference type="NCBI Taxonomy" id="2653851"/>
    <lineage>
        <taxon>Bacteria</taxon>
        <taxon>Bacillati</taxon>
        <taxon>Actinomycetota</taxon>
        <taxon>Rubrobacteria</taxon>
        <taxon>Rubrobacterales</taxon>
        <taxon>Rubrobacteraceae</taxon>
        <taxon>Rubrobacter</taxon>
    </lineage>
</organism>
<protein>
    <submittedName>
        <fullName evidence="1">Uncharacterized protein</fullName>
    </submittedName>
</protein>
<dbReference type="RefSeq" id="WP_166180771.1">
    <property type="nucleotide sequence ID" value="NZ_CP045120.1"/>
</dbReference>
<dbReference type="AlphaFoldDB" id="A0A6G8QG28"/>
<dbReference type="Proteomes" id="UP000501452">
    <property type="component" value="Plasmid unnamed1"/>
</dbReference>
<keyword evidence="1" id="KW-0614">Plasmid</keyword>
<keyword evidence="2" id="KW-1185">Reference proteome</keyword>
<name>A0A6G8QG28_9ACTN</name>